<evidence type="ECO:0000256" key="8">
    <source>
        <dbReference type="ARBA" id="ARBA00023237"/>
    </source>
</evidence>
<keyword evidence="12" id="KW-1185">Reference proteome</keyword>
<dbReference type="GO" id="GO:0098046">
    <property type="term" value="C:type V protein secretion system complex"/>
    <property type="evidence" value="ECO:0007669"/>
    <property type="project" value="TreeGrafter"/>
</dbReference>
<keyword evidence="3" id="KW-0813">Transport</keyword>
<keyword evidence="7" id="KW-0472">Membrane</keyword>
<comment type="caution">
    <text evidence="11">The sequence shown here is derived from an EMBL/GenBank/DDBJ whole genome shotgun (WGS) entry which is preliminary data.</text>
</comment>
<evidence type="ECO:0000256" key="9">
    <source>
        <dbReference type="SAM" id="MobiDB-lite"/>
    </source>
</evidence>
<dbReference type="Gene3D" id="3.10.20.310">
    <property type="entry name" value="membrane protein fhac"/>
    <property type="match status" value="1"/>
</dbReference>
<dbReference type="PROSITE" id="PS51779">
    <property type="entry name" value="POTRA"/>
    <property type="match status" value="1"/>
</dbReference>
<dbReference type="PANTHER" id="PTHR34597:SF1">
    <property type="entry name" value="HEME_HEMOPEXIN TRANSPORTER PROTEIN HUXB"/>
    <property type="match status" value="1"/>
</dbReference>
<keyword evidence="5" id="KW-0812">Transmembrane</keyword>
<gene>
    <name evidence="11" type="ORF">M2127_000812</name>
</gene>
<reference evidence="11" key="1">
    <citation type="submission" date="2023-04" db="EMBL/GenBank/DDBJ databases">
        <title>Genome Encyclopedia of Bacteria and Archaea VI: Functional Genomics of Type Strains.</title>
        <authorList>
            <person name="Whitman W."/>
        </authorList>
    </citation>
    <scope>NUCLEOTIDE SEQUENCE</scope>
    <source>
        <strain evidence="11">Enz.4-51</strain>
    </source>
</reference>
<dbReference type="Proteomes" id="UP001161160">
    <property type="component" value="Unassembled WGS sequence"/>
</dbReference>
<protein>
    <submittedName>
        <fullName evidence="11">Hemolysin activation/secretion protein</fullName>
    </submittedName>
</protein>
<dbReference type="RefSeq" id="WP_280756617.1">
    <property type="nucleotide sequence ID" value="NZ_JARXXW010000003.1"/>
</dbReference>
<evidence type="ECO:0000259" key="10">
    <source>
        <dbReference type="PROSITE" id="PS51779"/>
    </source>
</evidence>
<name>A0AA43M990_9BURK</name>
<dbReference type="InterPro" id="IPR005565">
    <property type="entry name" value="Hemolysn_activator_HlyB_C"/>
</dbReference>
<organism evidence="11 12">
    <name type="scientific">Polynucleobacter sphagniphilus</name>
    <dbReference type="NCBI Taxonomy" id="1743169"/>
    <lineage>
        <taxon>Bacteria</taxon>
        <taxon>Pseudomonadati</taxon>
        <taxon>Pseudomonadota</taxon>
        <taxon>Betaproteobacteria</taxon>
        <taxon>Burkholderiales</taxon>
        <taxon>Burkholderiaceae</taxon>
        <taxon>Polynucleobacter</taxon>
    </lineage>
</organism>
<keyword evidence="4" id="KW-1134">Transmembrane beta strand</keyword>
<accession>A0AA43M990</accession>
<proteinExistence type="inferred from homology"/>
<dbReference type="InterPro" id="IPR051544">
    <property type="entry name" value="TPS_OM_transporter"/>
</dbReference>
<feature type="domain" description="POTRA" evidence="10">
    <location>
        <begin position="91"/>
        <end position="165"/>
    </location>
</feature>
<evidence type="ECO:0000256" key="6">
    <source>
        <dbReference type="ARBA" id="ARBA00022927"/>
    </source>
</evidence>
<evidence type="ECO:0000256" key="3">
    <source>
        <dbReference type="ARBA" id="ARBA00022448"/>
    </source>
</evidence>
<evidence type="ECO:0000256" key="1">
    <source>
        <dbReference type="ARBA" id="ARBA00004442"/>
    </source>
</evidence>
<dbReference type="GO" id="GO:0009279">
    <property type="term" value="C:cell outer membrane"/>
    <property type="evidence" value="ECO:0007669"/>
    <property type="project" value="UniProtKB-SubCell"/>
</dbReference>
<dbReference type="EMBL" id="JARXYA010000003">
    <property type="protein sequence ID" value="MDH6503522.1"/>
    <property type="molecule type" value="Genomic_DNA"/>
</dbReference>
<dbReference type="Pfam" id="PF03865">
    <property type="entry name" value="ShlB"/>
    <property type="match status" value="1"/>
</dbReference>
<evidence type="ECO:0000256" key="2">
    <source>
        <dbReference type="ARBA" id="ARBA00009055"/>
    </source>
</evidence>
<feature type="region of interest" description="Disordered" evidence="9">
    <location>
        <begin position="62"/>
        <end position="89"/>
    </location>
</feature>
<evidence type="ECO:0000256" key="5">
    <source>
        <dbReference type="ARBA" id="ARBA00022692"/>
    </source>
</evidence>
<evidence type="ECO:0000313" key="12">
    <source>
        <dbReference type="Proteomes" id="UP001161160"/>
    </source>
</evidence>
<dbReference type="PANTHER" id="PTHR34597">
    <property type="entry name" value="SLR1661 PROTEIN"/>
    <property type="match status" value="1"/>
</dbReference>
<comment type="similarity">
    <text evidence="2">Belongs to the TPS (TC 1.B.20) family.</text>
</comment>
<evidence type="ECO:0000256" key="7">
    <source>
        <dbReference type="ARBA" id="ARBA00023136"/>
    </source>
</evidence>
<dbReference type="InterPro" id="IPR013686">
    <property type="entry name" value="Polypept-transport_assoc_ShlB"/>
</dbReference>
<dbReference type="AlphaFoldDB" id="A0AA43M990"/>
<keyword evidence="8" id="KW-0998">Cell outer membrane</keyword>
<sequence>MHPHIRHSIQSGTAVKHSPFSAPASARRAIALAAGFLVLSGSAYSQVGPDAGALQQQLQREVDRDRQNVAPDNLIKKPTKPSRPKSGDKTIEVSSFKVVGITLITQEQAQEALKPFTNRQLTLDQIKEAGDALTNLYAQMGRMAQAVIPPQDVVNGVITIKIIEGKVGNVIIELNKESPSRLKSEVIQKFITNSNEPGNLIDLEGLERSLAILNETPGNEVSGELAQGDKEETTNILVNAKDTGLFAGRVDLSNYGAANTGPAQATASLSLNNPSGNGDQATLDVIGSQGSVYGQLRYGLPVGYDGWRVSAGVSALDYKSLSSYSTTISQGTAQTYGIYSIYALERTASSTKNVIINFENKNYNNQTNGIESSNYQLNDLSLGINGTNFIGQAYASWGATATLGSLSINNSNQANNDAQGAATKGTFAKLGFNGSITQPLPIDKTNLVASIYGQLANKNLNSAEQIYMGGPYGVRAYPVAQGGGAQGAIASVEINHNLIQDLQVGVFFDAGLVQQYVSTYNNWQGQTNANNTYSLYATGLSAKYQYEKVQLSGSLAWRVGNNPLYTQSGQQLNTDNMYRSVQGWIKGTIFF</sequence>
<evidence type="ECO:0000313" key="11">
    <source>
        <dbReference type="EMBL" id="MDH6503522.1"/>
    </source>
</evidence>
<dbReference type="Gene3D" id="2.40.160.50">
    <property type="entry name" value="membrane protein fhac: a member of the omp85/tpsb transporter family"/>
    <property type="match status" value="1"/>
</dbReference>
<dbReference type="InterPro" id="IPR034746">
    <property type="entry name" value="POTRA"/>
</dbReference>
<dbReference type="Pfam" id="PF08479">
    <property type="entry name" value="POTRA_2"/>
    <property type="match status" value="1"/>
</dbReference>
<evidence type="ECO:0000256" key="4">
    <source>
        <dbReference type="ARBA" id="ARBA00022452"/>
    </source>
</evidence>
<comment type="subcellular location">
    <subcellularLocation>
        <location evidence="1">Cell outer membrane</location>
    </subcellularLocation>
</comment>
<dbReference type="GO" id="GO:0046819">
    <property type="term" value="P:protein secretion by the type V secretion system"/>
    <property type="evidence" value="ECO:0007669"/>
    <property type="project" value="TreeGrafter"/>
</dbReference>
<dbReference type="GO" id="GO:0008320">
    <property type="term" value="F:protein transmembrane transporter activity"/>
    <property type="evidence" value="ECO:0007669"/>
    <property type="project" value="TreeGrafter"/>
</dbReference>
<keyword evidence="6" id="KW-0653">Protein transport</keyword>